<dbReference type="AlphaFoldDB" id="A0A1Y2HD11"/>
<comment type="caution">
    <text evidence="2">The sequence shown here is derived from an EMBL/GenBank/DDBJ whole genome shotgun (WGS) entry which is preliminary data.</text>
</comment>
<gene>
    <name evidence="2" type="ORF">BCR44DRAFT_1442055</name>
</gene>
<evidence type="ECO:0000313" key="2">
    <source>
        <dbReference type="EMBL" id="ORZ31583.1"/>
    </source>
</evidence>
<evidence type="ECO:0000256" key="1">
    <source>
        <dbReference type="SAM" id="MobiDB-lite"/>
    </source>
</evidence>
<keyword evidence="3" id="KW-1185">Reference proteome</keyword>
<protein>
    <submittedName>
        <fullName evidence="2">Uncharacterized protein</fullName>
    </submittedName>
</protein>
<accession>A0A1Y2HD11</accession>
<dbReference type="EMBL" id="MCFL01000058">
    <property type="protein sequence ID" value="ORZ31583.1"/>
    <property type="molecule type" value="Genomic_DNA"/>
</dbReference>
<dbReference type="Proteomes" id="UP000193411">
    <property type="component" value="Unassembled WGS sequence"/>
</dbReference>
<evidence type="ECO:0000313" key="3">
    <source>
        <dbReference type="Proteomes" id="UP000193411"/>
    </source>
</evidence>
<proteinExistence type="predicted"/>
<feature type="region of interest" description="Disordered" evidence="1">
    <location>
        <begin position="17"/>
        <end position="54"/>
    </location>
</feature>
<name>A0A1Y2HD11_9FUNG</name>
<reference evidence="2 3" key="1">
    <citation type="submission" date="2016-07" db="EMBL/GenBank/DDBJ databases">
        <title>Pervasive Adenine N6-methylation of Active Genes in Fungi.</title>
        <authorList>
            <consortium name="DOE Joint Genome Institute"/>
            <person name="Mondo S.J."/>
            <person name="Dannebaum R.O."/>
            <person name="Kuo R.C."/>
            <person name="Labutti K."/>
            <person name="Haridas S."/>
            <person name="Kuo A."/>
            <person name="Salamov A."/>
            <person name="Ahrendt S.R."/>
            <person name="Lipzen A."/>
            <person name="Sullivan W."/>
            <person name="Andreopoulos W.B."/>
            <person name="Clum A."/>
            <person name="Lindquist E."/>
            <person name="Daum C."/>
            <person name="Ramamoorthy G.K."/>
            <person name="Gryganskyi A."/>
            <person name="Culley D."/>
            <person name="Magnuson J.K."/>
            <person name="James T.Y."/>
            <person name="O'Malley M.A."/>
            <person name="Stajich J.E."/>
            <person name="Spatafora J.W."/>
            <person name="Visel A."/>
            <person name="Grigoriev I.V."/>
        </authorList>
    </citation>
    <scope>NUCLEOTIDE SEQUENCE [LARGE SCALE GENOMIC DNA]</scope>
    <source>
        <strain evidence="2 3">PL171</strain>
    </source>
</reference>
<feature type="non-terminal residue" evidence="2">
    <location>
        <position position="1"/>
    </location>
</feature>
<organism evidence="2 3">
    <name type="scientific">Catenaria anguillulae PL171</name>
    <dbReference type="NCBI Taxonomy" id="765915"/>
    <lineage>
        <taxon>Eukaryota</taxon>
        <taxon>Fungi</taxon>
        <taxon>Fungi incertae sedis</taxon>
        <taxon>Blastocladiomycota</taxon>
        <taxon>Blastocladiomycetes</taxon>
        <taxon>Blastocladiales</taxon>
        <taxon>Catenariaceae</taxon>
        <taxon>Catenaria</taxon>
    </lineage>
</organism>
<sequence length="67" mass="7153">IICTPTFPSPIVSIVSTTRQQTPEPVSPHERRSQGSVRRCNGAFRPANRGTLASGRTGAAFLNSALM</sequence>
<feature type="non-terminal residue" evidence="2">
    <location>
        <position position="67"/>
    </location>
</feature>